<dbReference type="InterPro" id="IPR011712">
    <property type="entry name" value="Sig_transdc_His_kin_sub3_dim/P"/>
</dbReference>
<dbReference type="Gene3D" id="1.20.5.1930">
    <property type="match status" value="1"/>
</dbReference>
<keyword evidence="4 6" id="KW-0418">Kinase</keyword>
<dbReference type="PANTHER" id="PTHR24421">
    <property type="entry name" value="NITRATE/NITRITE SENSOR PROTEIN NARX-RELATED"/>
    <property type="match status" value="1"/>
</dbReference>
<evidence type="ECO:0000256" key="5">
    <source>
        <dbReference type="ARBA" id="ARBA00023012"/>
    </source>
</evidence>
<feature type="transmembrane region" description="Helical" evidence="7">
    <location>
        <begin position="169"/>
        <end position="188"/>
    </location>
</feature>
<dbReference type="InterPro" id="IPR042295">
    <property type="entry name" value="NarX-like_N_sf"/>
</dbReference>
<dbReference type="Pfam" id="PF02518">
    <property type="entry name" value="HATPase_c"/>
    <property type="match status" value="1"/>
</dbReference>
<dbReference type="CDD" id="cd22900">
    <property type="entry name" value="NarX_sensor"/>
    <property type="match status" value="1"/>
</dbReference>
<dbReference type="InterPro" id="IPR016380">
    <property type="entry name" value="Sig_transdc_His_kin_NarX/NarQ"/>
</dbReference>
<dbReference type="PIRSF" id="PIRSF003167">
    <property type="entry name" value="STHK_NarX/NarQ"/>
    <property type="match status" value="1"/>
</dbReference>
<reference evidence="9 10" key="1">
    <citation type="submission" date="2017-07" db="EMBL/GenBank/DDBJ databases">
        <title>Phenotypical and genomic characterization of a clinical isolate of Shewanella bicestrii sp. nov. producing an extended-spectrum beta-lactamase and a new oxacillinase variant.</title>
        <authorList>
            <person name="Jousset A.B."/>
            <person name="Bonnin R.A."/>
            <person name="Girlich D."/>
            <person name="Dabos L."/>
            <person name="Potron A."/>
            <person name="Dortet L."/>
            <person name="Glaser P."/>
            <person name="Naas T."/>
        </authorList>
    </citation>
    <scope>NUCLEOTIDE SEQUENCE [LARGE SCALE GENOMIC DNA]</scope>
    <source>
        <strain evidence="9 10">JAB-1</strain>
    </source>
</reference>
<dbReference type="Gene3D" id="1.20.120.960">
    <property type="entry name" value="Histidine kinase NarX, sensor domain"/>
    <property type="match status" value="1"/>
</dbReference>
<dbReference type="PROSITE" id="PS50885">
    <property type="entry name" value="HAMP"/>
    <property type="match status" value="1"/>
</dbReference>
<evidence type="ECO:0000256" key="7">
    <source>
        <dbReference type="SAM" id="Phobius"/>
    </source>
</evidence>
<dbReference type="SUPFAM" id="SSF158472">
    <property type="entry name" value="HAMP domain-like"/>
    <property type="match status" value="1"/>
</dbReference>
<keyword evidence="2" id="KW-0597">Phosphoprotein</keyword>
<keyword evidence="10" id="KW-1185">Reference proteome</keyword>
<dbReference type="RefSeq" id="WP_089067627.1">
    <property type="nucleotide sequence ID" value="NZ_CP022358.1"/>
</dbReference>
<protein>
    <recommendedName>
        <fullName evidence="6">Sensor protein</fullName>
        <ecNumber evidence="6">2.7.13.3</ecNumber>
    </recommendedName>
</protein>
<dbReference type="Proteomes" id="UP000198367">
    <property type="component" value="Chromosome"/>
</dbReference>
<keyword evidence="6" id="KW-0997">Cell inner membrane</keyword>
<evidence type="ECO:0000313" key="10">
    <source>
        <dbReference type="Proteomes" id="UP000198367"/>
    </source>
</evidence>
<dbReference type="SUPFAM" id="SSF55874">
    <property type="entry name" value="ATPase domain of HSP90 chaperone/DNA topoisomerase II/histidine kinase"/>
    <property type="match status" value="1"/>
</dbReference>
<feature type="domain" description="HAMP" evidence="8">
    <location>
        <begin position="188"/>
        <end position="241"/>
    </location>
</feature>
<gene>
    <name evidence="9" type="ORF">CF168_08840</name>
</gene>
<dbReference type="Gene3D" id="1.10.287.130">
    <property type="match status" value="1"/>
</dbReference>
<dbReference type="GO" id="GO:0005886">
    <property type="term" value="C:plasma membrane"/>
    <property type="evidence" value="ECO:0007669"/>
    <property type="project" value="UniProtKB-SubCell"/>
</dbReference>
<dbReference type="InterPro" id="IPR036890">
    <property type="entry name" value="HATPase_C_sf"/>
</dbReference>
<dbReference type="NCBIfam" id="NF007896">
    <property type="entry name" value="PRK10600.1"/>
    <property type="match status" value="1"/>
</dbReference>
<sequence length="617" mass="70264">MLGFNRTLSIVNKIGILIISLSLLGIIGMLTSSWVSNSIQGSAHAIDEIGSMRMKSYQLLSFVPLSNDHKLMLTNFPYISDLNINHARLSKGDDANELNRYLDRENLTNDFDRLEQYWTLQLLPNLLSATTASDARVNVDLFVAKLDGLVKEIDKNTEVKLRVVSHVHLAFIISSIALTIVGIVFLQIRIYHPWQELLKIANSISSGDFSQRFKKRDYHDEMTILGNAMSCMSTELAKMYDELEIRVREKTLHIHDQNIWLSFLYRASNQLHTSASSCLRFLPILKELEEITPLRAIQLRLHENNNSNSFEQFMTTNSVRPKHCIDADCDLCMDSNFNESLFNYKKIEWPLKGQHGTYGVMIGYCSQDNNLTLLQSQSIQTLIEQLSTSLALDYQDYKNKQLMIMDERAVIARELHDSIAQSLSCLKIKVSCLQMQSKNLLAEQLLLIKEMRVELNSAYSHLRELLTTFRLKLSEPGLYPALASTIDEFNNKLGFDIILMYRLPPNCVSSHQAIHLVHIVREALSNIYKHARAKWAIVQLEIEPVNNYIQVIIRDNGVGLNEDITKVNHYGVTIMNDRAKYLPGKCYIGNHSDGGVEVKVVFDAIQTPLIKNGDSNV</sequence>
<dbReference type="AlphaFoldDB" id="A0A220ULT0"/>
<dbReference type="Pfam" id="PF07730">
    <property type="entry name" value="HisKA_3"/>
    <property type="match status" value="1"/>
</dbReference>
<evidence type="ECO:0000256" key="1">
    <source>
        <dbReference type="ARBA" id="ARBA00004370"/>
    </source>
</evidence>
<dbReference type="PANTHER" id="PTHR24421:SF51">
    <property type="entry name" value="NITRATE_NITRITE SENSOR PROTEIN NARX"/>
    <property type="match status" value="1"/>
</dbReference>
<comment type="subcellular location">
    <subcellularLocation>
        <location evidence="6">Cell inner membrane</location>
    </subcellularLocation>
    <subcellularLocation>
        <location evidence="1">Membrane</location>
    </subcellularLocation>
</comment>
<evidence type="ECO:0000256" key="6">
    <source>
        <dbReference type="PIRNR" id="PIRNR003167"/>
    </source>
</evidence>
<feature type="transmembrane region" description="Helical" evidence="7">
    <location>
        <begin position="14"/>
        <end position="35"/>
    </location>
</feature>
<dbReference type="EMBL" id="CP022358">
    <property type="protein sequence ID" value="ASK68970.1"/>
    <property type="molecule type" value="Genomic_DNA"/>
</dbReference>
<keyword evidence="7" id="KW-0812">Transmembrane</keyword>
<dbReference type="KEGG" id="sbj:CF168_08840"/>
<evidence type="ECO:0000256" key="2">
    <source>
        <dbReference type="ARBA" id="ARBA00022553"/>
    </source>
</evidence>
<keyword evidence="5 6" id="KW-0902">Two-component regulatory system</keyword>
<dbReference type="EC" id="2.7.13.3" evidence="6"/>
<dbReference type="Gene3D" id="3.30.565.10">
    <property type="entry name" value="Histidine kinase-like ATPase, C-terminal domain"/>
    <property type="match status" value="1"/>
</dbReference>
<keyword evidence="3 6" id="KW-0808">Transferase</keyword>
<name>A0A220ULT0_9GAMM</name>
<comment type="catalytic activity">
    <reaction evidence="6">
        <text>ATP + protein L-histidine = ADP + protein N-phospho-L-histidine.</text>
        <dbReference type="EC" id="2.7.13.3"/>
    </reaction>
</comment>
<dbReference type="InterPro" id="IPR003660">
    <property type="entry name" value="HAMP_dom"/>
</dbReference>
<dbReference type="GO" id="GO:0000155">
    <property type="term" value="F:phosphorelay sensor kinase activity"/>
    <property type="evidence" value="ECO:0007669"/>
    <property type="project" value="UniProtKB-UniRule"/>
</dbReference>
<dbReference type="CDD" id="cd06225">
    <property type="entry name" value="HAMP"/>
    <property type="match status" value="1"/>
</dbReference>
<evidence type="ECO:0000256" key="3">
    <source>
        <dbReference type="ARBA" id="ARBA00022679"/>
    </source>
</evidence>
<keyword evidence="7" id="KW-1133">Transmembrane helix</keyword>
<dbReference type="InterPro" id="IPR003594">
    <property type="entry name" value="HATPase_dom"/>
</dbReference>
<evidence type="ECO:0000256" key="4">
    <source>
        <dbReference type="ARBA" id="ARBA00022777"/>
    </source>
</evidence>
<keyword evidence="6" id="KW-0067">ATP-binding</keyword>
<proteinExistence type="predicted"/>
<dbReference type="InterPro" id="IPR050482">
    <property type="entry name" value="Sensor_HK_TwoCompSys"/>
</dbReference>
<evidence type="ECO:0000259" key="8">
    <source>
        <dbReference type="PROSITE" id="PS50885"/>
    </source>
</evidence>
<organism evidence="9 10">
    <name type="scientific">Shewanella bicestrii</name>
    <dbReference type="NCBI Taxonomy" id="2018305"/>
    <lineage>
        <taxon>Bacteria</taxon>
        <taxon>Pseudomonadati</taxon>
        <taxon>Pseudomonadota</taxon>
        <taxon>Gammaproteobacteria</taxon>
        <taxon>Alteromonadales</taxon>
        <taxon>Shewanellaceae</taxon>
        <taxon>Shewanella</taxon>
    </lineage>
</organism>
<keyword evidence="6 7" id="KW-0472">Membrane</keyword>
<keyword evidence="6" id="KW-0547">Nucleotide-binding</keyword>
<dbReference type="GO" id="GO:0046983">
    <property type="term" value="F:protein dimerization activity"/>
    <property type="evidence" value="ECO:0007669"/>
    <property type="project" value="UniProtKB-UniRule"/>
</dbReference>
<accession>A0A220ULT0</accession>
<keyword evidence="6" id="KW-1003">Cell membrane</keyword>
<dbReference type="CDD" id="cd16917">
    <property type="entry name" value="HATPase_UhpB-NarQ-NarX-like"/>
    <property type="match status" value="1"/>
</dbReference>
<evidence type="ECO:0000313" key="9">
    <source>
        <dbReference type="EMBL" id="ASK68970.1"/>
    </source>
</evidence>
<dbReference type="GO" id="GO:0005524">
    <property type="term" value="F:ATP binding"/>
    <property type="evidence" value="ECO:0007669"/>
    <property type="project" value="UniProtKB-UniRule"/>
</dbReference>